<dbReference type="PANTHER" id="PTHR34605:SF4">
    <property type="entry name" value="DNA ADENINE METHYLTRANSFERASE"/>
    <property type="match status" value="1"/>
</dbReference>
<dbReference type="AlphaFoldDB" id="A0A4R5K751"/>
<evidence type="ECO:0000256" key="2">
    <source>
        <dbReference type="ARBA" id="ARBA00023172"/>
    </source>
</evidence>
<comment type="caution">
    <text evidence="4">The sequence shown here is derived from an EMBL/GenBank/DDBJ whole genome shotgun (WGS) entry which is preliminary data.</text>
</comment>
<dbReference type="PANTHER" id="PTHR34605">
    <property type="entry name" value="PHAGE_INTEGRASE DOMAIN-CONTAINING PROTEIN"/>
    <property type="match status" value="1"/>
</dbReference>
<dbReference type="RefSeq" id="WP_133206402.1">
    <property type="nucleotide sequence ID" value="NZ_SMRU01000035.1"/>
</dbReference>
<dbReference type="SUPFAM" id="SSF47823">
    <property type="entry name" value="lambda integrase-like, N-terminal domain"/>
    <property type="match status" value="1"/>
</dbReference>
<sequence length="384" mass="42335">MTPHTKLAALSAPSWPPEPEIDDELRELEAVSRGLETHTLSANTRRAYVKAWRSFETFCAVHGLDALPAHPETVRWHVAWMSVQTDEHGLPRFSVATIRQRLAGIAEKHLREGLLDPTGHRGVTGLVRGLAKLRATRAVRKRPLLLDDVLRIIRAMDHDVYPAGVSAARDELAIWLGFAGALRRGEAAALSLKSMELNRLDGVHIHVGASKADQDNSQPDVVVLPFGGSPRTCAPCAVHRWVALMGACADRRSTMRLLYGYQLDTHVCGADGSTPLISSADLDSATPLLRATYRNRRSARIHAQGVTGDALHTMLLTRMSEAGMNPSAYGFHSLRSGFVTQARRNGADPSDVRRQTRHKSDRMVEIYDREWLPLQRNAVTSLGL</sequence>
<evidence type="ECO:0000313" key="5">
    <source>
        <dbReference type="Proteomes" id="UP000295511"/>
    </source>
</evidence>
<evidence type="ECO:0000259" key="3">
    <source>
        <dbReference type="PROSITE" id="PS51898"/>
    </source>
</evidence>
<dbReference type="OrthoDB" id="9815875at2"/>
<organism evidence="4 5">
    <name type="scientific">Arthrobacter terricola</name>
    <dbReference type="NCBI Taxonomy" id="2547396"/>
    <lineage>
        <taxon>Bacteria</taxon>
        <taxon>Bacillati</taxon>
        <taxon>Actinomycetota</taxon>
        <taxon>Actinomycetes</taxon>
        <taxon>Micrococcales</taxon>
        <taxon>Micrococcaceae</taxon>
        <taxon>Arthrobacter</taxon>
    </lineage>
</organism>
<dbReference type="Proteomes" id="UP000295511">
    <property type="component" value="Unassembled WGS sequence"/>
</dbReference>
<name>A0A4R5K751_9MICC</name>
<reference evidence="4 5" key="1">
    <citation type="submission" date="2019-03" db="EMBL/GenBank/DDBJ databases">
        <title>Whole genome sequence of Arthrobacter sp JH1-1.</title>
        <authorList>
            <person name="Trinh H.N."/>
        </authorList>
    </citation>
    <scope>NUCLEOTIDE SEQUENCE [LARGE SCALE GENOMIC DNA]</scope>
    <source>
        <strain evidence="4 5">JH1-1</strain>
    </source>
</reference>
<proteinExistence type="predicted"/>
<feature type="domain" description="Tyr recombinase" evidence="3">
    <location>
        <begin position="139"/>
        <end position="381"/>
    </location>
</feature>
<accession>A0A4R5K751</accession>
<dbReference type="EMBL" id="SMRU01000035">
    <property type="protein sequence ID" value="TDF90548.1"/>
    <property type="molecule type" value="Genomic_DNA"/>
</dbReference>
<keyword evidence="2" id="KW-0233">DNA recombination</keyword>
<dbReference type="Gene3D" id="1.10.443.10">
    <property type="entry name" value="Intergrase catalytic core"/>
    <property type="match status" value="1"/>
</dbReference>
<dbReference type="SUPFAM" id="SSF56349">
    <property type="entry name" value="DNA breaking-rejoining enzymes"/>
    <property type="match status" value="1"/>
</dbReference>
<keyword evidence="1" id="KW-0238">DNA-binding</keyword>
<evidence type="ECO:0000313" key="4">
    <source>
        <dbReference type="EMBL" id="TDF90548.1"/>
    </source>
</evidence>
<dbReference type="GO" id="GO:0003677">
    <property type="term" value="F:DNA binding"/>
    <property type="evidence" value="ECO:0007669"/>
    <property type="project" value="UniProtKB-KW"/>
</dbReference>
<gene>
    <name evidence="4" type="ORF">E1809_22070</name>
</gene>
<dbReference type="InterPro" id="IPR010998">
    <property type="entry name" value="Integrase_recombinase_N"/>
</dbReference>
<evidence type="ECO:0000256" key="1">
    <source>
        <dbReference type="ARBA" id="ARBA00023125"/>
    </source>
</evidence>
<dbReference type="PROSITE" id="PS51898">
    <property type="entry name" value="TYR_RECOMBINASE"/>
    <property type="match status" value="1"/>
</dbReference>
<keyword evidence="5" id="KW-1185">Reference proteome</keyword>
<dbReference type="InterPro" id="IPR002104">
    <property type="entry name" value="Integrase_catalytic"/>
</dbReference>
<dbReference type="InterPro" id="IPR013762">
    <property type="entry name" value="Integrase-like_cat_sf"/>
</dbReference>
<dbReference type="InterPro" id="IPR011010">
    <property type="entry name" value="DNA_brk_join_enz"/>
</dbReference>
<dbReference type="GO" id="GO:0006310">
    <property type="term" value="P:DNA recombination"/>
    <property type="evidence" value="ECO:0007669"/>
    <property type="project" value="UniProtKB-KW"/>
</dbReference>
<dbReference type="InterPro" id="IPR052925">
    <property type="entry name" value="Phage_Integrase-like_Recomb"/>
</dbReference>
<dbReference type="Gene3D" id="1.10.150.130">
    <property type="match status" value="1"/>
</dbReference>
<protein>
    <recommendedName>
        <fullName evidence="3">Tyr recombinase domain-containing protein</fullName>
    </recommendedName>
</protein>
<dbReference type="GO" id="GO:0015074">
    <property type="term" value="P:DNA integration"/>
    <property type="evidence" value="ECO:0007669"/>
    <property type="project" value="InterPro"/>
</dbReference>